<name>A0AAV6TK90_9ARAC</name>
<keyword evidence="1" id="KW-1133">Transmembrane helix</keyword>
<comment type="caution">
    <text evidence="2">The sequence shown here is derived from an EMBL/GenBank/DDBJ whole genome shotgun (WGS) entry which is preliminary data.</text>
</comment>
<keyword evidence="1" id="KW-0812">Transmembrane</keyword>
<dbReference type="AlphaFoldDB" id="A0AAV6TK90"/>
<keyword evidence="3" id="KW-1185">Reference proteome</keyword>
<gene>
    <name evidence="2" type="ORF">JTE90_003841</name>
</gene>
<dbReference type="Proteomes" id="UP000827092">
    <property type="component" value="Unassembled WGS sequence"/>
</dbReference>
<sequence length="67" mass="7501">MDTDSQTLLNSKYSDGKVDIIRLISRRNDVVLKVLSIYLSCVGNDLLVINVLSIYLPCVLIGMIFLL</sequence>
<keyword evidence="1" id="KW-0472">Membrane</keyword>
<accession>A0AAV6TK90</accession>
<feature type="transmembrane region" description="Helical" evidence="1">
    <location>
        <begin position="46"/>
        <end position="66"/>
    </location>
</feature>
<dbReference type="EMBL" id="JAFNEN010002790">
    <property type="protein sequence ID" value="KAG8172365.1"/>
    <property type="molecule type" value="Genomic_DNA"/>
</dbReference>
<protein>
    <submittedName>
        <fullName evidence="2">Uncharacterized protein</fullName>
    </submittedName>
</protein>
<reference evidence="2 3" key="1">
    <citation type="journal article" date="2022" name="Nat. Ecol. Evol.">
        <title>A masculinizing supergene underlies an exaggerated male reproductive morph in a spider.</title>
        <authorList>
            <person name="Hendrickx F."/>
            <person name="De Corte Z."/>
            <person name="Sonet G."/>
            <person name="Van Belleghem S.M."/>
            <person name="Kostlbacher S."/>
            <person name="Vangestel C."/>
        </authorList>
    </citation>
    <scope>NUCLEOTIDE SEQUENCE [LARGE SCALE GENOMIC DNA]</scope>
    <source>
        <strain evidence="2">W744_W776</strain>
    </source>
</reference>
<organism evidence="2 3">
    <name type="scientific">Oedothorax gibbosus</name>
    <dbReference type="NCBI Taxonomy" id="931172"/>
    <lineage>
        <taxon>Eukaryota</taxon>
        <taxon>Metazoa</taxon>
        <taxon>Ecdysozoa</taxon>
        <taxon>Arthropoda</taxon>
        <taxon>Chelicerata</taxon>
        <taxon>Arachnida</taxon>
        <taxon>Araneae</taxon>
        <taxon>Araneomorphae</taxon>
        <taxon>Entelegynae</taxon>
        <taxon>Araneoidea</taxon>
        <taxon>Linyphiidae</taxon>
        <taxon>Erigoninae</taxon>
        <taxon>Oedothorax</taxon>
    </lineage>
</organism>
<evidence type="ECO:0000256" key="1">
    <source>
        <dbReference type="SAM" id="Phobius"/>
    </source>
</evidence>
<evidence type="ECO:0000313" key="2">
    <source>
        <dbReference type="EMBL" id="KAG8172365.1"/>
    </source>
</evidence>
<evidence type="ECO:0000313" key="3">
    <source>
        <dbReference type="Proteomes" id="UP000827092"/>
    </source>
</evidence>
<proteinExistence type="predicted"/>